<evidence type="ECO:0000313" key="3">
    <source>
        <dbReference type="Proteomes" id="UP000593565"/>
    </source>
</evidence>
<organism evidence="2 3">
    <name type="scientific">Ameiurus melas</name>
    <name type="common">Black bullhead</name>
    <name type="synonym">Silurus melas</name>
    <dbReference type="NCBI Taxonomy" id="219545"/>
    <lineage>
        <taxon>Eukaryota</taxon>
        <taxon>Metazoa</taxon>
        <taxon>Chordata</taxon>
        <taxon>Craniata</taxon>
        <taxon>Vertebrata</taxon>
        <taxon>Euteleostomi</taxon>
        <taxon>Actinopterygii</taxon>
        <taxon>Neopterygii</taxon>
        <taxon>Teleostei</taxon>
        <taxon>Ostariophysi</taxon>
        <taxon>Siluriformes</taxon>
        <taxon>Ictaluridae</taxon>
        <taxon>Ameiurus</taxon>
    </lineage>
</organism>
<accession>A0A7J6BD32</accession>
<evidence type="ECO:0000313" key="2">
    <source>
        <dbReference type="EMBL" id="KAF4091658.1"/>
    </source>
</evidence>
<proteinExistence type="predicted"/>
<dbReference type="AlphaFoldDB" id="A0A7J6BD32"/>
<keyword evidence="3" id="KW-1185">Reference proteome</keyword>
<evidence type="ECO:0000256" key="1">
    <source>
        <dbReference type="SAM" id="MobiDB-lite"/>
    </source>
</evidence>
<feature type="non-terminal residue" evidence="2">
    <location>
        <position position="95"/>
    </location>
</feature>
<reference evidence="2 3" key="1">
    <citation type="submission" date="2020-02" db="EMBL/GenBank/DDBJ databases">
        <title>A chromosome-scale genome assembly of the black bullhead catfish (Ameiurus melas).</title>
        <authorList>
            <person name="Wen M."/>
            <person name="Zham M."/>
            <person name="Cabau C."/>
            <person name="Klopp C."/>
            <person name="Donnadieu C."/>
            <person name="Roques C."/>
            <person name="Bouchez O."/>
            <person name="Lampietro C."/>
            <person name="Jouanno E."/>
            <person name="Herpin A."/>
            <person name="Louis A."/>
            <person name="Berthelot C."/>
            <person name="Parey E."/>
            <person name="Roest-Crollius H."/>
            <person name="Braasch I."/>
            <person name="Postlethwait J."/>
            <person name="Robinson-Rechavi M."/>
            <person name="Echchiki A."/>
            <person name="Begum T."/>
            <person name="Montfort J."/>
            <person name="Schartl M."/>
            <person name="Bobe J."/>
            <person name="Guiguen Y."/>
        </authorList>
    </citation>
    <scope>NUCLEOTIDE SEQUENCE [LARGE SCALE GENOMIC DNA]</scope>
    <source>
        <strain evidence="2">M_S1</strain>
        <tissue evidence="2">Blood</tissue>
    </source>
</reference>
<dbReference type="Proteomes" id="UP000593565">
    <property type="component" value="Unassembled WGS sequence"/>
</dbReference>
<feature type="region of interest" description="Disordered" evidence="1">
    <location>
        <begin position="1"/>
        <end position="21"/>
    </location>
</feature>
<comment type="caution">
    <text evidence="2">The sequence shown here is derived from an EMBL/GenBank/DDBJ whole genome shotgun (WGS) entry which is preliminary data.</text>
</comment>
<name>A0A7J6BD32_AMEME</name>
<sequence>MRRDEQERGRVKDSREKAEQTGARIHAITARPHCRLTLDSPRDAQYCRNKRLKMDGWMDGWITHYRQFGNANQPTMHVFGLGEEKKHGENIPALC</sequence>
<protein>
    <submittedName>
        <fullName evidence="2">Uncharacterized protein</fullName>
    </submittedName>
</protein>
<gene>
    <name evidence="2" type="ORF">AMELA_G00039540</name>
</gene>
<feature type="compositionally biased region" description="Basic and acidic residues" evidence="1">
    <location>
        <begin position="1"/>
        <end position="19"/>
    </location>
</feature>
<dbReference type="EMBL" id="JAAGNN010000003">
    <property type="protein sequence ID" value="KAF4091658.1"/>
    <property type="molecule type" value="Genomic_DNA"/>
</dbReference>